<comment type="caution">
    <text evidence="3">The sequence shown here is derived from an EMBL/GenBank/DDBJ whole genome shotgun (WGS) entry which is preliminary data.</text>
</comment>
<dbReference type="AlphaFoldDB" id="A0A918GK38"/>
<protein>
    <recommendedName>
        <fullName evidence="2">DUF1707 domain-containing protein</fullName>
    </recommendedName>
</protein>
<reference evidence="3" key="1">
    <citation type="journal article" date="2014" name="Int. J. Syst. Evol. Microbiol.">
        <title>Complete genome sequence of Corynebacterium casei LMG S-19264T (=DSM 44701T), isolated from a smear-ripened cheese.</title>
        <authorList>
            <consortium name="US DOE Joint Genome Institute (JGI-PGF)"/>
            <person name="Walter F."/>
            <person name="Albersmeier A."/>
            <person name="Kalinowski J."/>
            <person name="Ruckert C."/>
        </authorList>
    </citation>
    <scope>NUCLEOTIDE SEQUENCE</scope>
    <source>
        <strain evidence="3">JCM 4234</strain>
    </source>
</reference>
<proteinExistence type="predicted"/>
<reference evidence="3" key="2">
    <citation type="submission" date="2020-09" db="EMBL/GenBank/DDBJ databases">
        <authorList>
            <person name="Sun Q."/>
            <person name="Ohkuma M."/>
        </authorList>
    </citation>
    <scope>NUCLEOTIDE SEQUENCE</scope>
    <source>
        <strain evidence="3">JCM 4234</strain>
    </source>
</reference>
<dbReference type="PANTHER" id="PTHR40763:SF5">
    <property type="entry name" value="MEMBRANE PROTEIN"/>
    <property type="match status" value="1"/>
</dbReference>
<evidence type="ECO:0000313" key="4">
    <source>
        <dbReference type="Proteomes" id="UP000653493"/>
    </source>
</evidence>
<dbReference type="InterPro" id="IPR012551">
    <property type="entry name" value="DUF1707_SHOCT-like"/>
</dbReference>
<evidence type="ECO:0000313" key="3">
    <source>
        <dbReference type="EMBL" id="GGS40458.1"/>
    </source>
</evidence>
<feature type="compositionally biased region" description="Pro residues" evidence="1">
    <location>
        <begin position="1"/>
        <end position="20"/>
    </location>
</feature>
<organism evidence="3 4">
    <name type="scientific">Streptomyces griseoviridis</name>
    <dbReference type="NCBI Taxonomy" id="45398"/>
    <lineage>
        <taxon>Bacteria</taxon>
        <taxon>Bacillati</taxon>
        <taxon>Actinomycetota</taxon>
        <taxon>Actinomycetes</taxon>
        <taxon>Kitasatosporales</taxon>
        <taxon>Streptomycetaceae</taxon>
        <taxon>Streptomyces</taxon>
    </lineage>
</organism>
<dbReference type="Proteomes" id="UP000653493">
    <property type="component" value="Unassembled WGS sequence"/>
</dbReference>
<feature type="region of interest" description="Disordered" evidence="1">
    <location>
        <begin position="1"/>
        <end position="29"/>
    </location>
</feature>
<evidence type="ECO:0000259" key="2">
    <source>
        <dbReference type="Pfam" id="PF08044"/>
    </source>
</evidence>
<dbReference type="EMBL" id="BMSL01000007">
    <property type="protein sequence ID" value="GGS40458.1"/>
    <property type="molecule type" value="Genomic_DNA"/>
</dbReference>
<sequence>MPAEIPPTGKPSNPGSPPGPRASHADRDRAVDVLRVAAGDGLLTADELDERLEVALSARSLSEPAELTADPPATAHGATAKATDTVRIEQAFSGAVERSGRWTLPRRLELAVTWCDATPGHAEAVITHDTLRIDVAMAGETLTLITRPSIETDIDGLIPVHCGLRHRHARTAPDAPAELRVDVVGQKTHGEVVVRPTRRTLGRWPLRRPASADWATPGTPRAESVPCRDATVLLRFVRRVRRVHEPSNRHSARPTGSAE</sequence>
<dbReference type="PANTHER" id="PTHR40763">
    <property type="entry name" value="MEMBRANE PROTEIN-RELATED"/>
    <property type="match status" value="1"/>
</dbReference>
<gene>
    <name evidence="3" type="ORF">GCM10010238_32600</name>
</gene>
<keyword evidence="4" id="KW-1185">Reference proteome</keyword>
<accession>A0A918GK38</accession>
<dbReference type="Pfam" id="PF08044">
    <property type="entry name" value="DUF1707"/>
    <property type="match status" value="1"/>
</dbReference>
<feature type="domain" description="DUF1707" evidence="2">
    <location>
        <begin position="21"/>
        <end position="70"/>
    </location>
</feature>
<evidence type="ECO:0000256" key="1">
    <source>
        <dbReference type="SAM" id="MobiDB-lite"/>
    </source>
</evidence>
<feature type="region of interest" description="Disordered" evidence="1">
    <location>
        <begin position="62"/>
        <end position="81"/>
    </location>
</feature>
<name>A0A918GK38_STRGD</name>